<dbReference type="KEGG" id="naci:NUH88_17535"/>
<keyword evidence="5 6" id="KW-0472">Membrane</keyword>
<evidence type="ECO:0000256" key="5">
    <source>
        <dbReference type="ARBA" id="ARBA00023136"/>
    </source>
</evidence>
<evidence type="ECO:0000256" key="3">
    <source>
        <dbReference type="ARBA" id="ARBA00022692"/>
    </source>
</evidence>
<sequence length="301" mass="32163">MVKPNPSETSGIPAFAVFLLAMLALLWGLNWPVMKLSLAEYPPFVFRAVAGLSAALGLFAMARAGGRSLLVPRAEWKGLVIVSILNMSVWNIAVLYGVDLMESGRAAILAYTMPLWASLTGAWLVKERLSGRSMLALALGLVGMGLLFFGDDRALMGGPLGPGLVVLAAVAWGSGTAAVKYFRFTMPVTVLTGWQQLIGAVPIAVIAAVWDYQHMPDSVTLWPTLGLVYNMTITGIFCYWAYFNVVTMLPVVVSTVGTLMVPVMGVVFDALIFGTVPGPVDYAALAAVVSAVFLVMTRRAR</sequence>
<dbReference type="EMBL" id="CP102480">
    <property type="protein sequence ID" value="UUX49195.1"/>
    <property type="molecule type" value="Genomic_DNA"/>
</dbReference>
<accession>A0A9J7ANI0</accession>
<feature type="transmembrane region" description="Helical" evidence="6">
    <location>
        <begin position="104"/>
        <end position="125"/>
    </location>
</feature>
<dbReference type="GO" id="GO:0005886">
    <property type="term" value="C:plasma membrane"/>
    <property type="evidence" value="ECO:0007669"/>
    <property type="project" value="UniProtKB-SubCell"/>
</dbReference>
<keyword evidence="3 6" id="KW-0812">Transmembrane</keyword>
<dbReference type="PANTHER" id="PTHR32322:SF18">
    <property type="entry name" value="S-ADENOSYLMETHIONINE_S-ADENOSYLHOMOCYSTEINE TRANSPORTER"/>
    <property type="match status" value="1"/>
</dbReference>
<keyword evidence="4 6" id="KW-1133">Transmembrane helix</keyword>
<feature type="transmembrane region" description="Helical" evidence="6">
    <location>
        <begin position="132"/>
        <end position="150"/>
    </location>
</feature>
<dbReference type="Pfam" id="PF00892">
    <property type="entry name" value="EamA"/>
    <property type="match status" value="2"/>
</dbReference>
<keyword evidence="2" id="KW-1003">Cell membrane</keyword>
<dbReference type="Proteomes" id="UP001060336">
    <property type="component" value="Chromosome"/>
</dbReference>
<proteinExistence type="predicted"/>
<feature type="transmembrane region" description="Helical" evidence="6">
    <location>
        <begin position="222"/>
        <end position="242"/>
    </location>
</feature>
<feature type="transmembrane region" description="Helical" evidence="6">
    <location>
        <begin position="44"/>
        <end position="66"/>
    </location>
</feature>
<dbReference type="PANTHER" id="PTHR32322">
    <property type="entry name" value="INNER MEMBRANE TRANSPORTER"/>
    <property type="match status" value="1"/>
</dbReference>
<evidence type="ECO:0000313" key="8">
    <source>
        <dbReference type="EMBL" id="UUX49195.1"/>
    </source>
</evidence>
<dbReference type="InterPro" id="IPR037185">
    <property type="entry name" value="EmrE-like"/>
</dbReference>
<reference evidence="8" key="1">
    <citation type="submission" date="2022-08" db="EMBL/GenBank/DDBJ databases">
        <title>Nisaea acidiphila sp. nov., isolated from a marine algal debris and emended description of the genus Nisaea Urios et al. 2008.</title>
        <authorList>
            <person name="Kwon K."/>
        </authorList>
    </citation>
    <scope>NUCLEOTIDE SEQUENCE</scope>
    <source>
        <strain evidence="8">MEBiC11861</strain>
    </source>
</reference>
<protein>
    <submittedName>
        <fullName evidence="8">DMT family transporter</fullName>
    </submittedName>
</protein>
<dbReference type="AlphaFoldDB" id="A0A9J7ANI0"/>
<feature type="transmembrane region" description="Helical" evidence="6">
    <location>
        <begin position="279"/>
        <end position="297"/>
    </location>
</feature>
<gene>
    <name evidence="8" type="ORF">NUH88_17535</name>
</gene>
<feature type="transmembrane region" description="Helical" evidence="6">
    <location>
        <begin position="12"/>
        <end position="32"/>
    </location>
</feature>
<evidence type="ECO:0000256" key="4">
    <source>
        <dbReference type="ARBA" id="ARBA00022989"/>
    </source>
</evidence>
<feature type="transmembrane region" description="Helical" evidence="6">
    <location>
        <begin position="189"/>
        <end position="210"/>
    </location>
</feature>
<dbReference type="RefSeq" id="WP_257767724.1">
    <property type="nucleotide sequence ID" value="NZ_CP102480.1"/>
</dbReference>
<feature type="domain" description="EamA" evidence="7">
    <location>
        <begin position="15"/>
        <end position="148"/>
    </location>
</feature>
<feature type="domain" description="EamA" evidence="7">
    <location>
        <begin position="163"/>
        <end position="296"/>
    </location>
</feature>
<organism evidence="8 9">
    <name type="scientific">Nisaea acidiphila</name>
    <dbReference type="NCBI Taxonomy" id="1862145"/>
    <lineage>
        <taxon>Bacteria</taxon>
        <taxon>Pseudomonadati</taxon>
        <taxon>Pseudomonadota</taxon>
        <taxon>Alphaproteobacteria</taxon>
        <taxon>Rhodospirillales</taxon>
        <taxon>Thalassobaculaceae</taxon>
        <taxon>Nisaea</taxon>
    </lineage>
</organism>
<feature type="transmembrane region" description="Helical" evidence="6">
    <location>
        <begin position="249"/>
        <end position="273"/>
    </location>
</feature>
<evidence type="ECO:0000256" key="6">
    <source>
        <dbReference type="SAM" id="Phobius"/>
    </source>
</evidence>
<feature type="transmembrane region" description="Helical" evidence="6">
    <location>
        <begin position="78"/>
        <end position="98"/>
    </location>
</feature>
<keyword evidence="9" id="KW-1185">Reference proteome</keyword>
<evidence type="ECO:0000256" key="1">
    <source>
        <dbReference type="ARBA" id="ARBA00004651"/>
    </source>
</evidence>
<dbReference type="InterPro" id="IPR000620">
    <property type="entry name" value="EamA_dom"/>
</dbReference>
<name>A0A9J7ANI0_9PROT</name>
<dbReference type="InterPro" id="IPR050638">
    <property type="entry name" value="AA-Vitamin_Transporters"/>
</dbReference>
<dbReference type="SUPFAM" id="SSF103481">
    <property type="entry name" value="Multidrug resistance efflux transporter EmrE"/>
    <property type="match status" value="2"/>
</dbReference>
<evidence type="ECO:0000259" key="7">
    <source>
        <dbReference type="Pfam" id="PF00892"/>
    </source>
</evidence>
<evidence type="ECO:0000313" key="9">
    <source>
        <dbReference type="Proteomes" id="UP001060336"/>
    </source>
</evidence>
<evidence type="ECO:0000256" key="2">
    <source>
        <dbReference type="ARBA" id="ARBA00022475"/>
    </source>
</evidence>
<comment type="subcellular location">
    <subcellularLocation>
        <location evidence="1">Cell membrane</location>
        <topology evidence="1">Multi-pass membrane protein</topology>
    </subcellularLocation>
</comment>
<feature type="transmembrane region" description="Helical" evidence="6">
    <location>
        <begin position="162"/>
        <end position="182"/>
    </location>
</feature>